<gene>
    <name evidence="4" type="ORF">M0M44_04625</name>
</gene>
<dbReference type="SUPFAM" id="SSF55729">
    <property type="entry name" value="Acyl-CoA N-acyltransferases (Nat)"/>
    <property type="match status" value="1"/>
</dbReference>
<keyword evidence="2" id="KW-0012">Acyltransferase</keyword>
<organism evidence="4 5">
    <name type="scientific">Flavobacterium humidisoli</name>
    <dbReference type="NCBI Taxonomy" id="2937442"/>
    <lineage>
        <taxon>Bacteria</taxon>
        <taxon>Pseudomonadati</taxon>
        <taxon>Bacteroidota</taxon>
        <taxon>Flavobacteriia</taxon>
        <taxon>Flavobacteriales</taxon>
        <taxon>Flavobacteriaceae</taxon>
        <taxon>Flavobacterium</taxon>
    </lineage>
</organism>
<dbReference type="Pfam" id="PF00583">
    <property type="entry name" value="Acetyltransf_1"/>
    <property type="match status" value="1"/>
</dbReference>
<dbReference type="CDD" id="cd04301">
    <property type="entry name" value="NAT_SF"/>
    <property type="match status" value="1"/>
</dbReference>
<dbReference type="Gene3D" id="3.40.630.30">
    <property type="match status" value="1"/>
</dbReference>
<dbReference type="InterPro" id="IPR000182">
    <property type="entry name" value="GNAT_dom"/>
</dbReference>
<dbReference type="PROSITE" id="PS51186">
    <property type="entry name" value="GNAT"/>
    <property type="match status" value="1"/>
</dbReference>
<dbReference type="EMBL" id="CP096829">
    <property type="protein sequence ID" value="UPZ16626.1"/>
    <property type="molecule type" value="Genomic_DNA"/>
</dbReference>
<accession>A0ABY4LU58</accession>
<dbReference type="InterPro" id="IPR051016">
    <property type="entry name" value="Diverse_Substrate_AcTransf"/>
</dbReference>
<reference evidence="4 5" key="1">
    <citation type="submission" date="2022-04" db="EMBL/GenBank/DDBJ databases">
        <authorList>
            <person name="Ra J.-S."/>
            <person name="Kim S.-B."/>
        </authorList>
    </citation>
    <scope>NUCLEOTIDE SEQUENCE [LARGE SCALE GENOMIC DNA]</scope>
    <source>
        <strain evidence="4 5">MMS21-Er5</strain>
    </source>
</reference>
<dbReference type="Proteomes" id="UP000829998">
    <property type="component" value="Chromosome"/>
</dbReference>
<evidence type="ECO:0000313" key="5">
    <source>
        <dbReference type="Proteomes" id="UP000829998"/>
    </source>
</evidence>
<dbReference type="InterPro" id="IPR016181">
    <property type="entry name" value="Acyl_CoA_acyltransferase"/>
</dbReference>
<protein>
    <submittedName>
        <fullName evidence="4">GNAT family N-acetyltransferase</fullName>
    </submittedName>
</protein>
<evidence type="ECO:0000313" key="4">
    <source>
        <dbReference type="EMBL" id="UPZ16626.1"/>
    </source>
</evidence>
<sequence length="151" mass="17557">MEYSIRNCEIRDLPKLLLLIQKHAEFEKAEFSPVGKEKGLKNALFSQNPKLYCLVVATEETIVGYASYTFDFSTWNAQNFLYMDCLFLEEETRGFGIGEILIEKLKEIGKHNNCVNIQWQTPEFNTRAIKFYNRMGAKGKDKVRFTLDLNP</sequence>
<dbReference type="PANTHER" id="PTHR10545">
    <property type="entry name" value="DIAMINE N-ACETYLTRANSFERASE"/>
    <property type="match status" value="1"/>
</dbReference>
<evidence type="ECO:0000256" key="1">
    <source>
        <dbReference type="ARBA" id="ARBA00022679"/>
    </source>
</evidence>
<keyword evidence="5" id="KW-1185">Reference proteome</keyword>
<dbReference type="RefSeq" id="WP_248728713.1">
    <property type="nucleotide sequence ID" value="NZ_CP096829.1"/>
</dbReference>
<feature type="domain" description="N-acetyltransferase" evidence="3">
    <location>
        <begin position="3"/>
        <end position="151"/>
    </location>
</feature>
<evidence type="ECO:0000259" key="3">
    <source>
        <dbReference type="PROSITE" id="PS51186"/>
    </source>
</evidence>
<keyword evidence="1" id="KW-0808">Transferase</keyword>
<proteinExistence type="predicted"/>
<dbReference type="PANTHER" id="PTHR10545:SF29">
    <property type="entry name" value="GH14572P-RELATED"/>
    <property type="match status" value="1"/>
</dbReference>
<name>A0ABY4LU58_9FLAO</name>
<evidence type="ECO:0000256" key="2">
    <source>
        <dbReference type="ARBA" id="ARBA00023315"/>
    </source>
</evidence>